<dbReference type="Proteomes" id="UP000185860">
    <property type="component" value="Unassembled WGS sequence"/>
</dbReference>
<reference evidence="1 2" key="1">
    <citation type="submission" date="2016-11" db="EMBL/GenBank/DDBJ databases">
        <title>Draft Genome Sequences of Nine Cyanobacterial Strains from Diverse Habitats.</title>
        <authorList>
            <person name="Zhu T."/>
            <person name="Hou S."/>
            <person name="Lu X."/>
            <person name="Hess W.R."/>
        </authorList>
    </citation>
    <scope>NUCLEOTIDE SEQUENCE [LARGE SCALE GENOMIC DNA]</scope>
    <source>
        <strain evidence="1 2">IAM M-71</strain>
    </source>
</reference>
<protein>
    <submittedName>
        <fullName evidence="1">Uncharacterized protein</fullName>
    </submittedName>
</protein>
<comment type="caution">
    <text evidence="1">The sequence shown here is derived from an EMBL/GenBank/DDBJ whole genome shotgun (WGS) entry which is preliminary data.</text>
</comment>
<proteinExistence type="predicted"/>
<dbReference type="RefSeq" id="WP_073596414.1">
    <property type="nucleotide sequence ID" value="NZ_MRCE01000039.1"/>
</dbReference>
<organism evidence="1 2">
    <name type="scientific">[Phormidium ambiguum] IAM M-71</name>
    <dbReference type="NCBI Taxonomy" id="454136"/>
    <lineage>
        <taxon>Bacteria</taxon>
        <taxon>Bacillati</taxon>
        <taxon>Cyanobacteriota</taxon>
        <taxon>Cyanophyceae</taxon>
        <taxon>Oscillatoriophycideae</taxon>
        <taxon>Aerosakkonematales</taxon>
        <taxon>Aerosakkonemataceae</taxon>
        <taxon>Floridanema</taxon>
    </lineage>
</organism>
<gene>
    <name evidence="1" type="ORF">NIES2119_26105</name>
</gene>
<dbReference type="EMBL" id="MRCE01000039">
    <property type="protein sequence ID" value="OKH32455.1"/>
    <property type="molecule type" value="Genomic_DNA"/>
</dbReference>
<sequence length="61" mass="6857">MNTRSNTCPFCGSPLLRHVRHQGVYWFCNSCYQEVPSLTSMVMHGRDKVGQQSRPLTAVGS</sequence>
<name>A0A1U7I7V8_9CYAN</name>
<accession>A0A1U7I7V8</accession>
<dbReference type="OrthoDB" id="495562at2"/>
<dbReference type="AlphaFoldDB" id="A0A1U7I7V8"/>
<dbReference type="STRING" id="454136.NIES2119_26105"/>
<evidence type="ECO:0000313" key="1">
    <source>
        <dbReference type="EMBL" id="OKH32455.1"/>
    </source>
</evidence>
<evidence type="ECO:0000313" key="2">
    <source>
        <dbReference type="Proteomes" id="UP000185860"/>
    </source>
</evidence>